<evidence type="ECO:0000313" key="2">
    <source>
        <dbReference type="EMBL" id="SVD86930.1"/>
    </source>
</evidence>
<proteinExistence type="predicted"/>
<reference evidence="2" key="1">
    <citation type="submission" date="2018-05" db="EMBL/GenBank/DDBJ databases">
        <authorList>
            <person name="Lanie J.A."/>
            <person name="Ng W.-L."/>
            <person name="Kazmierczak K.M."/>
            <person name="Andrzejewski T.M."/>
            <person name="Davidsen T.M."/>
            <person name="Wayne K.J."/>
            <person name="Tettelin H."/>
            <person name="Glass J.I."/>
            <person name="Rusch D."/>
            <person name="Podicherti R."/>
            <person name="Tsui H.-C.T."/>
            <person name="Winkler M.E."/>
        </authorList>
    </citation>
    <scope>NUCLEOTIDE SEQUENCE</scope>
</reference>
<feature type="non-terminal residue" evidence="2">
    <location>
        <position position="1"/>
    </location>
</feature>
<feature type="domain" description="Transport-associated OB type 2" evidence="1">
    <location>
        <begin position="38"/>
        <end position="108"/>
    </location>
</feature>
<accession>A0A382YUZ3</accession>
<dbReference type="GO" id="GO:0022857">
    <property type="term" value="F:transmembrane transporter activity"/>
    <property type="evidence" value="ECO:0007669"/>
    <property type="project" value="InterPro"/>
</dbReference>
<protein>
    <recommendedName>
        <fullName evidence="1">Transport-associated OB type 2 domain-containing protein</fullName>
    </recommendedName>
</protein>
<organism evidence="2">
    <name type="scientific">marine metagenome</name>
    <dbReference type="NCBI Taxonomy" id="408172"/>
    <lineage>
        <taxon>unclassified sequences</taxon>
        <taxon>metagenomes</taxon>
        <taxon>ecological metagenomes</taxon>
    </lineage>
</organism>
<dbReference type="EMBL" id="UINC01178654">
    <property type="protein sequence ID" value="SVD86930.1"/>
    <property type="molecule type" value="Genomic_DNA"/>
</dbReference>
<name>A0A382YUZ3_9ZZZZ</name>
<gene>
    <name evidence="2" type="ORF">METZ01_LOCUS439784</name>
</gene>
<dbReference type="SUPFAM" id="SSF50331">
    <property type="entry name" value="MOP-like"/>
    <property type="match status" value="1"/>
</dbReference>
<dbReference type="Gene3D" id="2.40.50.100">
    <property type="match status" value="1"/>
</dbReference>
<dbReference type="InterPro" id="IPR012340">
    <property type="entry name" value="NA-bd_OB-fold"/>
</dbReference>
<dbReference type="Pfam" id="PF08402">
    <property type="entry name" value="TOBE_2"/>
    <property type="match status" value="1"/>
</dbReference>
<dbReference type="InterPro" id="IPR013611">
    <property type="entry name" value="Transp-assoc_OB_typ2"/>
</dbReference>
<dbReference type="GO" id="GO:0005524">
    <property type="term" value="F:ATP binding"/>
    <property type="evidence" value="ECO:0007669"/>
    <property type="project" value="InterPro"/>
</dbReference>
<dbReference type="GO" id="GO:0043190">
    <property type="term" value="C:ATP-binding cassette (ABC) transporter complex"/>
    <property type="evidence" value="ECO:0007669"/>
    <property type="project" value="InterPro"/>
</dbReference>
<dbReference type="Gene3D" id="2.40.50.140">
    <property type="entry name" value="Nucleic acid-binding proteins"/>
    <property type="match status" value="1"/>
</dbReference>
<dbReference type="InterPro" id="IPR008995">
    <property type="entry name" value="Mo/tungstate-bd_C_term_dom"/>
</dbReference>
<dbReference type="AlphaFoldDB" id="A0A382YUZ3"/>
<sequence length="125" mass="13507">VPCLSTDSNGVKVELQGIGEQLLTVDAVTVGEGQDIEVGIRPEDLYLSETDKGMPIKVEVVEHLGGSTMVYGSNDDHLNICALLPGDLEVIDDSIINLEVNPASIHVFDSDGGAMRRREIPEKHR</sequence>
<evidence type="ECO:0000259" key="1">
    <source>
        <dbReference type="Pfam" id="PF08402"/>
    </source>
</evidence>